<dbReference type="InterPro" id="IPR001304">
    <property type="entry name" value="C-type_lectin-like"/>
</dbReference>
<dbReference type="Gene3D" id="3.10.100.10">
    <property type="entry name" value="Mannose-Binding Protein A, subunit A"/>
    <property type="match status" value="1"/>
</dbReference>
<evidence type="ECO:0000313" key="9">
    <source>
        <dbReference type="Proteomes" id="UP000198287"/>
    </source>
</evidence>
<dbReference type="SUPFAM" id="SSF56436">
    <property type="entry name" value="C-type lectin-like"/>
    <property type="match status" value="1"/>
</dbReference>
<dbReference type="AlphaFoldDB" id="A0A226DN33"/>
<feature type="transmembrane region" description="Helical" evidence="5">
    <location>
        <begin position="244"/>
        <end position="263"/>
    </location>
</feature>
<keyword evidence="2" id="KW-0964">Secreted</keyword>
<feature type="transmembrane region" description="Helical" evidence="5">
    <location>
        <begin position="322"/>
        <end position="346"/>
    </location>
</feature>
<dbReference type="InterPro" id="IPR016186">
    <property type="entry name" value="C-type_lectin-like/link_sf"/>
</dbReference>
<organism evidence="8 9">
    <name type="scientific">Folsomia candida</name>
    <name type="common">Springtail</name>
    <dbReference type="NCBI Taxonomy" id="158441"/>
    <lineage>
        <taxon>Eukaryota</taxon>
        <taxon>Metazoa</taxon>
        <taxon>Ecdysozoa</taxon>
        <taxon>Arthropoda</taxon>
        <taxon>Hexapoda</taxon>
        <taxon>Collembola</taxon>
        <taxon>Entomobryomorpha</taxon>
        <taxon>Isotomoidea</taxon>
        <taxon>Isotomidae</taxon>
        <taxon>Proisotominae</taxon>
        <taxon>Folsomia</taxon>
    </lineage>
</organism>
<keyword evidence="4" id="KW-0430">Lectin</keyword>
<comment type="subcellular location">
    <subcellularLocation>
        <location evidence="1">Secreted</location>
    </subcellularLocation>
</comment>
<dbReference type="Proteomes" id="UP000198287">
    <property type="component" value="Unassembled WGS sequence"/>
</dbReference>
<keyword evidence="5" id="KW-0472">Membrane</keyword>
<evidence type="ECO:0000256" key="4">
    <source>
        <dbReference type="ARBA" id="ARBA00022734"/>
    </source>
</evidence>
<keyword evidence="3 6" id="KW-0732">Signal</keyword>
<dbReference type="GO" id="GO:0005615">
    <property type="term" value="C:extracellular space"/>
    <property type="evidence" value="ECO:0007669"/>
    <property type="project" value="TreeGrafter"/>
</dbReference>
<evidence type="ECO:0000256" key="5">
    <source>
        <dbReference type="SAM" id="Phobius"/>
    </source>
</evidence>
<evidence type="ECO:0000256" key="2">
    <source>
        <dbReference type="ARBA" id="ARBA00022525"/>
    </source>
</evidence>
<evidence type="ECO:0000256" key="3">
    <source>
        <dbReference type="ARBA" id="ARBA00022729"/>
    </source>
</evidence>
<dbReference type="Pfam" id="PF00059">
    <property type="entry name" value="Lectin_C"/>
    <property type="match status" value="1"/>
</dbReference>
<dbReference type="InterPro" id="IPR016187">
    <property type="entry name" value="CTDL_fold"/>
</dbReference>
<dbReference type="CDD" id="cd00037">
    <property type="entry name" value="CLECT"/>
    <property type="match status" value="1"/>
</dbReference>
<evidence type="ECO:0000256" key="1">
    <source>
        <dbReference type="ARBA" id="ARBA00004613"/>
    </source>
</evidence>
<dbReference type="PANTHER" id="PTHR22799:SF1">
    <property type="entry name" value="C-TYPE LECTIN DOMAIN FAMILY 11 MEMBER A"/>
    <property type="match status" value="1"/>
</dbReference>
<evidence type="ECO:0000313" key="8">
    <source>
        <dbReference type="EMBL" id="OXA46067.1"/>
    </source>
</evidence>
<feature type="chain" id="PRO_5012736816" evidence="6">
    <location>
        <begin position="26"/>
        <end position="434"/>
    </location>
</feature>
<evidence type="ECO:0000256" key="6">
    <source>
        <dbReference type="SAM" id="SignalP"/>
    </source>
</evidence>
<dbReference type="OrthoDB" id="7773875at2759"/>
<feature type="transmembrane region" description="Helical" evidence="5">
    <location>
        <begin position="213"/>
        <end position="232"/>
    </location>
</feature>
<dbReference type="GO" id="GO:0008083">
    <property type="term" value="F:growth factor activity"/>
    <property type="evidence" value="ECO:0007669"/>
    <property type="project" value="TreeGrafter"/>
</dbReference>
<sequence length="434" mass="50390">MRTTSFSTVVLTLTFLLISFCNVFAENSGRVTKNLVTDSPQDWVWSKKVGPLAKQYVGITQFMSFINFLEYCHKNGMQPAEVTSAEENNALIQYLDDFENPKYFWLGGADIGREGRYYWIASLQEFNYTSWGQGYPNGGREENCATIYGGDGTWGREILTIAMFEDLYIHHFRRTVQVIQRSSFYKARFILWDEKTKRIILRDGRAYRFFQTIYASFTFPILPFLIFHTFKLTVEDGHHDRQTILLAYIVTLFIWTLVPYSWVLMRYSGASKLIQLAEVTSNLDKQFTDTVYTENYSVQPDIYATVLRIGRWCKKFYYWLDYFMPILVLFGSFADSNPIFGIVVRIRRYYRPGPVGLLRHYVGLLVTGFFTWAGALVLLACMGFSVLVTGFGIAFVQGWTQFLVPDRYTCKLRCGLGFEPGVKMYKNITYVKVQ</sequence>
<name>A0A226DN33_FOLCA</name>
<dbReference type="SMART" id="SM00034">
    <property type="entry name" value="CLECT"/>
    <property type="match status" value="1"/>
</dbReference>
<dbReference type="PROSITE" id="PS50041">
    <property type="entry name" value="C_TYPE_LECTIN_2"/>
    <property type="match status" value="1"/>
</dbReference>
<reference evidence="8 9" key="1">
    <citation type="submission" date="2015-12" db="EMBL/GenBank/DDBJ databases">
        <title>The genome of Folsomia candida.</title>
        <authorList>
            <person name="Faddeeva A."/>
            <person name="Derks M.F."/>
            <person name="Anvar Y."/>
            <person name="Smit S."/>
            <person name="Van Straalen N."/>
            <person name="Roelofs D."/>
        </authorList>
    </citation>
    <scope>NUCLEOTIDE SEQUENCE [LARGE SCALE GENOMIC DNA]</scope>
    <source>
        <strain evidence="8 9">VU population</strain>
        <tissue evidence="8">Whole body</tissue>
    </source>
</reference>
<dbReference type="PANTHER" id="PTHR22799">
    <property type="entry name" value="TETRANECTIN-RELATED"/>
    <property type="match status" value="1"/>
</dbReference>
<comment type="caution">
    <text evidence="8">The sequence shown here is derived from an EMBL/GenBank/DDBJ whole genome shotgun (WGS) entry which is preliminary data.</text>
</comment>
<dbReference type="InterPro" id="IPR051663">
    <property type="entry name" value="CLec_Tetranectin-domain"/>
</dbReference>
<keyword evidence="5" id="KW-1133">Transmembrane helix</keyword>
<dbReference type="GO" id="GO:0030246">
    <property type="term" value="F:carbohydrate binding"/>
    <property type="evidence" value="ECO:0007669"/>
    <property type="project" value="UniProtKB-KW"/>
</dbReference>
<dbReference type="EMBL" id="LNIX01000016">
    <property type="protein sequence ID" value="OXA46067.1"/>
    <property type="molecule type" value="Genomic_DNA"/>
</dbReference>
<protein>
    <submittedName>
        <fullName evidence="8">Perlucin-like protein</fullName>
    </submittedName>
</protein>
<evidence type="ECO:0000259" key="7">
    <source>
        <dbReference type="PROSITE" id="PS50041"/>
    </source>
</evidence>
<keyword evidence="9" id="KW-1185">Reference proteome</keyword>
<feature type="domain" description="C-type lectin" evidence="7">
    <location>
        <begin position="56"/>
        <end position="154"/>
    </location>
</feature>
<accession>A0A226DN33</accession>
<feature type="signal peptide" evidence="6">
    <location>
        <begin position="1"/>
        <end position="25"/>
    </location>
</feature>
<proteinExistence type="predicted"/>
<gene>
    <name evidence="8" type="ORF">Fcan01_18937</name>
</gene>
<keyword evidence="5" id="KW-0812">Transmembrane</keyword>